<gene>
    <name evidence="2" type="ORF">M378DRAFT_154859</name>
</gene>
<dbReference type="InParanoid" id="A0A0C2TVF0"/>
<keyword evidence="3" id="KW-1185">Reference proteome</keyword>
<evidence type="ECO:0000256" key="1">
    <source>
        <dbReference type="SAM" id="MobiDB-lite"/>
    </source>
</evidence>
<dbReference type="AlphaFoldDB" id="A0A0C2TVF0"/>
<proteinExistence type="predicted"/>
<protein>
    <submittedName>
        <fullName evidence="2">Uncharacterized protein</fullName>
    </submittedName>
</protein>
<reference evidence="2 3" key="1">
    <citation type="submission" date="2014-04" db="EMBL/GenBank/DDBJ databases">
        <title>Evolutionary Origins and Diversification of the Mycorrhizal Mutualists.</title>
        <authorList>
            <consortium name="DOE Joint Genome Institute"/>
            <consortium name="Mycorrhizal Genomics Consortium"/>
            <person name="Kohler A."/>
            <person name="Kuo A."/>
            <person name="Nagy L.G."/>
            <person name="Floudas D."/>
            <person name="Copeland A."/>
            <person name="Barry K.W."/>
            <person name="Cichocki N."/>
            <person name="Veneault-Fourrey C."/>
            <person name="LaButti K."/>
            <person name="Lindquist E.A."/>
            <person name="Lipzen A."/>
            <person name="Lundell T."/>
            <person name="Morin E."/>
            <person name="Murat C."/>
            <person name="Riley R."/>
            <person name="Ohm R."/>
            <person name="Sun H."/>
            <person name="Tunlid A."/>
            <person name="Henrissat B."/>
            <person name="Grigoriev I.V."/>
            <person name="Hibbett D.S."/>
            <person name="Martin F."/>
        </authorList>
    </citation>
    <scope>NUCLEOTIDE SEQUENCE [LARGE SCALE GENOMIC DNA]</scope>
    <source>
        <strain evidence="2 3">Koide BX008</strain>
    </source>
</reference>
<dbReference type="EMBL" id="KN818222">
    <property type="protein sequence ID" value="KIL71309.1"/>
    <property type="molecule type" value="Genomic_DNA"/>
</dbReference>
<accession>A0A0C2TVF0</accession>
<dbReference type="Proteomes" id="UP000054549">
    <property type="component" value="Unassembled WGS sequence"/>
</dbReference>
<feature type="region of interest" description="Disordered" evidence="1">
    <location>
        <begin position="1"/>
        <end position="48"/>
    </location>
</feature>
<name>A0A0C2TVF0_AMAMK</name>
<sequence>MNNLIIKIRKPKAEKADDAASVNTKRSSVSSTSTLIGVQTDDKKGDKIPTISEEDVLDLEDQAWGPPPSSLPSWTNLFSRRKD</sequence>
<evidence type="ECO:0000313" key="3">
    <source>
        <dbReference type="Proteomes" id="UP000054549"/>
    </source>
</evidence>
<feature type="compositionally biased region" description="Polar residues" evidence="1">
    <location>
        <begin position="71"/>
        <end position="83"/>
    </location>
</feature>
<evidence type="ECO:0000313" key="2">
    <source>
        <dbReference type="EMBL" id="KIL71309.1"/>
    </source>
</evidence>
<organism evidence="2 3">
    <name type="scientific">Amanita muscaria (strain Koide BX008)</name>
    <dbReference type="NCBI Taxonomy" id="946122"/>
    <lineage>
        <taxon>Eukaryota</taxon>
        <taxon>Fungi</taxon>
        <taxon>Dikarya</taxon>
        <taxon>Basidiomycota</taxon>
        <taxon>Agaricomycotina</taxon>
        <taxon>Agaricomycetes</taxon>
        <taxon>Agaricomycetidae</taxon>
        <taxon>Agaricales</taxon>
        <taxon>Pluteineae</taxon>
        <taxon>Amanitaceae</taxon>
        <taxon>Amanita</taxon>
    </lineage>
</organism>
<feature type="compositionally biased region" description="Polar residues" evidence="1">
    <location>
        <begin position="21"/>
        <end position="37"/>
    </location>
</feature>
<dbReference type="HOGENOM" id="CLU_2542056_0_0_1"/>
<feature type="region of interest" description="Disordered" evidence="1">
    <location>
        <begin position="60"/>
        <end position="83"/>
    </location>
</feature>
<dbReference type="OrthoDB" id="3040432at2759"/>